<dbReference type="Proteomes" id="UP000823388">
    <property type="component" value="Chromosome 9K"/>
</dbReference>
<comment type="caution">
    <text evidence="2">The sequence shown here is derived from an EMBL/GenBank/DDBJ whole genome shotgun (WGS) entry which is preliminary data.</text>
</comment>
<evidence type="ECO:0000313" key="2">
    <source>
        <dbReference type="EMBL" id="KAG2553093.1"/>
    </source>
</evidence>
<gene>
    <name evidence="2" type="ORF">PVAP13_9KG509500</name>
</gene>
<dbReference type="EMBL" id="CM029053">
    <property type="protein sequence ID" value="KAG2553093.1"/>
    <property type="molecule type" value="Genomic_DNA"/>
</dbReference>
<protein>
    <recommendedName>
        <fullName evidence="4">Maternal effect embryo arrest 59</fullName>
    </recommendedName>
</protein>
<dbReference type="PANTHER" id="PTHR34686:SF6">
    <property type="entry name" value="EXPRESSED PROTEIN"/>
    <property type="match status" value="1"/>
</dbReference>
<dbReference type="OrthoDB" id="1918800at2759"/>
<keyword evidence="3" id="KW-1185">Reference proteome</keyword>
<name>A0A8T0NUT0_PANVG</name>
<feature type="region of interest" description="Disordered" evidence="1">
    <location>
        <begin position="156"/>
        <end position="199"/>
    </location>
</feature>
<evidence type="ECO:0000256" key="1">
    <source>
        <dbReference type="SAM" id="MobiDB-lite"/>
    </source>
</evidence>
<evidence type="ECO:0008006" key="4">
    <source>
        <dbReference type="Google" id="ProtNLM"/>
    </source>
</evidence>
<feature type="region of interest" description="Disordered" evidence="1">
    <location>
        <begin position="64"/>
        <end position="83"/>
    </location>
</feature>
<feature type="region of interest" description="Disordered" evidence="1">
    <location>
        <begin position="1"/>
        <end position="58"/>
    </location>
</feature>
<evidence type="ECO:0000313" key="3">
    <source>
        <dbReference type="Proteomes" id="UP000823388"/>
    </source>
</evidence>
<organism evidence="2 3">
    <name type="scientific">Panicum virgatum</name>
    <name type="common">Blackwell switchgrass</name>
    <dbReference type="NCBI Taxonomy" id="38727"/>
    <lineage>
        <taxon>Eukaryota</taxon>
        <taxon>Viridiplantae</taxon>
        <taxon>Streptophyta</taxon>
        <taxon>Embryophyta</taxon>
        <taxon>Tracheophyta</taxon>
        <taxon>Spermatophyta</taxon>
        <taxon>Magnoliopsida</taxon>
        <taxon>Liliopsida</taxon>
        <taxon>Poales</taxon>
        <taxon>Poaceae</taxon>
        <taxon>PACMAD clade</taxon>
        <taxon>Panicoideae</taxon>
        <taxon>Panicodae</taxon>
        <taxon>Paniceae</taxon>
        <taxon>Panicinae</taxon>
        <taxon>Panicum</taxon>
        <taxon>Panicum sect. Hiantes</taxon>
    </lineage>
</organism>
<accession>A0A8T0NUT0</accession>
<dbReference type="AlphaFoldDB" id="A0A8T0NUT0"/>
<sequence length="199" mass="21547">MALSLLAHGAAATSPSRSRLRPDPPTAQSRTPSKAKAAMSRPSRSDAHLSPADEAAREAEVREYFDDAAPKRHTKPSRSDHSAVYADALVPDSSHPELDKFQELEAHTERLVYEGGKVGEEFVETEYYKDLGGVGKQHHTTGTGFIRMDRDKGASFKLSEDPDAAEGHASCKGNPATNEWIPSADTVYPASDKPSRSDS</sequence>
<reference evidence="2" key="1">
    <citation type="submission" date="2020-05" db="EMBL/GenBank/DDBJ databases">
        <title>WGS assembly of Panicum virgatum.</title>
        <authorList>
            <person name="Lovell J.T."/>
            <person name="Jenkins J."/>
            <person name="Shu S."/>
            <person name="Juenger T.E."/>
            <person name="Schmutz J."/>
        </authorList>
    </citation>
    <scope>NUCLEOTIDE SEQUENCE</scope>
    <source>
        <strain evidence="2">AP13</strain>
    </source>
</reference>
<proteinExistence type="predicted"/>
<dbReference type="PANTHER" id="PTHR34686">
    <property type="entry name" value="MATERNAL EFFECT EMBRYO ARREST PROTEIN"/>
    <property type="match status" value="1"/>
</dbReference>